<feature type="compositionally biased region" description="Basic residues" evidence="1">
    <location>
        <begin position="249"/>
        <end position="260"/>
    </location>
</feature>
<feature type="compositionally biased region" description="Low complexity" evidence="1">
    <location>
        <begin position="120"/>
        <end position="131"/>
    </location>
</feature>
<feature type="compositionally biased region" description="Basic residues" evidence="1">
    <location>
        <begin position="150"/>
        <end position="160"/>
    </location>
</feature>
<evidence type="ECO:0000313" key="2">
    <source>
        <dbReference type="EMBL" id="CKT95985.1"/>
    </source>
</evidence>
<accession>A0A655ATT1</accession>
<proteinExistence type="predicted"/>
<name>A0A655ATT1_MYCTX</name>
<sequence length="260" mass="27742">MASPNGADAGARYRDRSRLEVADQPGAGASGAGGRTRPGRIDHLRRAAQPRHRTDAGRAADPGPARRRCGFGTDGQRPNRTGARRSGGLWLGGHGVAVCSAAGGAGLRPGHLRRRSASPGTAHRTAAGCAARARRRRRRHRSTVSGSRQRVARRRHRGHRRVGVLTVRVRAAAVRGIVHRWPDRPTHRFVAAVCAAHRDDGGDAAASRSRHRRLDTEPLAGAPRSGGGAALGHRTGPDQRGGFPVSGRGQRRHRAHHRLA</sequence>
<feature type="region of interest" description="Disordered" evidence="1">
    <location>
        <begin position="103"/>
        <end position="160"/>
    </location>
</feature>
<dbReference type="EMBL" id="CNGE01001281">
    <property type="protein sequence ID" value="CKT95985.1"/>
    <property type="molecule type" value="Genomic_DNA"/>
</dbReference>
<feature type="region of interest" description="Disordered" evidence="1">
    <location>
        <begin position="201"/>
        <end position="260"/>
    </location>
</feature>
<feature type="compositionally biased region" description="Basic and acidic residues" evidence="1">
    <location>
        <begin position="11"/>
        <end position="21"/>
    </location>
</feature>
<protein>
    <submittedName>
        <fullName evidence="2">Uncharacterized protein</fullName>
    </submittedName>
</protein>
<dbReference type="AlphaFoldDB" id="A0A655ATT1"/>
<feature type="region of interest" description="Disordered" evidence="1">
    <location>
        <begin position="1"/>
        <end position="89"/>
    </location>
</feature>
<gene>
    <name evidence="2" type="ORF">ERS027646_04325</name>
</gene>
<evidence type="ECO:0000313" key="3">
    <source>
        <dbReference type="Proteomes" id="UP000048948"/>
    </source>
</evidence>
<organism evidence="2 3">
    <name type="scientific">Mycobacterium tuberculosis</name>
    <dbReference type="NCBI Taxonomy" id="1773"/>
    <lineage>
        <taxon>Bacteria</taxon>
        <taxon>Bacillati</taxon>
        <taxon>Actinomycetota</taxon>
        <taxon>Actinomycetes</taxon>
        <taxon>Mycobacteriales</taxon>
        <taxon>Mycobacteriaceae</taxon>
        <taxon>Mycobacterium</taxon>
        <taxon>Mycobacterium tuberculosis complex</taxon>
    </lineage>
</organism>
<evidence type="ECO:0000256" key="1">
    <source>
        <dbReference type="SAM" id="MobiDB-lite"/>
    </source>
</evidence>
<reference evidence="2 3" key="1">
    <citation type="submission" date="2015-03" db="EMBL/GenBank/DDBJ databases">
        <authorList>
            <consortium name="Pathogen Informatics"/>
        </authorList>
    </citation>
    <scope>NUCLEOTIDE SEQUENCE [LARGE SCALE GENOMIC DNA]</scope>
    <source>
        <strain evidence="2 3">Bir 172</strain>
    </source>
</reference>
<feature type="compositionally biased region" description="Basic residues" evidence="1">
    <location>
        <begin position="132"/>
        <end position="142"/>
    </location>
</feature>
<dbReference type="Proteomes" id="UP000048948">
    <property type="component" value="Unassembled WGS sequence"/>
</dbReference>